<dbReference type="EMBL" id="CP120733">
    <property type="protein sequence ID" value="WFD09586.1"/>
    <property type="molecule type" value="Genomic_DNA"/>
</dbReference>
<sequence>MKTNSRVRKLLSGVLIGGTLLSSVAGVAFANELENLNPTSSKASFNSQMNKGMGSRDCNFKQNKRDIKKDMNTLVEKGIMTQEEADKLKDLQEQKRSKMQEATKDMTRQEKFEYMKQNKPENKGGIFAELVEQGSLTQERADEIQEKIHEMRVDLNKQKHQERVDKLVEDGIITQDEADKWMEFSAEKAEERQAEMEKIKDMTQEERKAYFTENHKQKGEGLTELVEAGVISQDTADKIKEAHQNNQRGNRQGHRRGNKMNNKEMMKNF</sequence>
<keyword evidence="2" id="KW-0732">Signal</keyword>
<accession>A0ABY8E9V8</accession>
<keyword evidence="4" id="KW-1185">Reference proteome</keyword>
<reference evidence="3 4" key="1">
    <citation type="submission" date="2023-03" db="EMBL/GenBank/DDBJ databases">
        <title>Complete genome sequence of Tepidibacter sp. SWIR-1, isolated from a deep-sea hydrothermal vent.</title>
        <authorList>
            <person name="Li X."/>
        </authorList>
    </citation>
    <scope>NUCLEOTIDE SEQUENCE [LARGE SCALE GENOMIC DNA]</scope>
    <source>
        <strain evidence="3 4">SWIR-1</strain>
    </source>
</reference>
<evidence type="ECO:0000256" key="2">
    <source>
        <dbReference type="SAM" id="SignalP"/>
    </source>
</evidence>
<evidence type="ECO:0000313" key="3">
    <source>
        <dbReference type="EMBL" id="WFD09586.1"/>
    </source>
</evidence>
<name>A0ABY8E9V8_9FIRM</name>
<proteinExistence type="predicted"/>
<protein>
    <submittedName>
        <fullName evidence="3">Uncharacterized protein</fullName>
    </submittedName>
</protein>
<feature type="compositionally biased region" description="Polar residues" evidence="1">
    <location>
        <begin position="37"/>
        <end position="50"/>
    </location>
</feature>
<feature type="chain" id="PRO_5047391487" evidence="2">
    <location>
        <begin position="31"/>
        <end position="269"/>
    </location>
</feature>
<evidence type="ECO:0000313" key="4">
    <source>
        <dbReference type="Proteomes" id="UP001222800"/>
    </source>
</evidence>
<gene>
    <name evidence="3" type="ORF">P4S50_14500</name>
</gene>
<feature type="signal peptide" evidence="2">
    <location>
        <begin position="1"/>
        <end position="30"/>
    </location>
</feature>
<feature type="region of interest" description="Disordered" evidence="1">
    <location>
        <begin position="237"/>
        <end position="269"/>
    </location>
</feature>
<organism evidence="3 4">
    <name type="scientific">Tepidibacter hydrothermalis</name>
    <dbReference type="NCBI Taxonomy" id="3036126"/>
    <lineage>
        <taxon>Bacteria</taxon>
        <taxon>Bacillati</taxon>
        <taxon>Bacillota</taxon>
        <taxon>Clostridia</taxon>
        <taxon>Peptostreptococcales</taxon>
        <taxon>Peptostreptococcaceae</taxon>
        <taxon>Tepidibacter</taxon>
    </lineage>
</organism>
<evidence type="ECO:0000256" key="1">
    <source>
        <dbReference type="SAM" id="MobiDB-lite"/>
    </source>
</evidence>
<feature type="region of interest" description="Disordered" evidence="1">
    <location>
        <begin position="37"/>
        <end position="56"/>
    </location>
</feature>
<dbReference type="Proteomes" id="UP001222800">
    <property type="component" value="Chromosome"/>
</dbReference>
<dbReference type="RefSeq" id="WP_277731516.1">
    <property type="nucleotide sequence ID" value="NZ_CP120733.1"/>
</dbReference>